<dbReference type="Proteomes" id="UP000270296">
    <property type="component" value="Unassembled WGS sequence"/>
</dbReference>
<evidence type="ECO:0000256" key="2">
    <source>
        <dbReference type="SAM" id="SignalP"/>
    </source>
</evidence>
<sequence>MALQSVFAASTLPFVAAYVVGSAAVCKYAFEPATTDDLCGVVQRNVDACSFEKPDETGRDKWLLLVDGDNYLLRGLALTGEKQSRPFKDNVDSSSATYLGQNVPATGPDYSELRNRERIRISRSSRCAQAVGRGRGAGWGPGGEAPLLSRQLGYGDDEMSAKHETTTVVMLCRQFDRQFSMLTMSHDNEEKGEEEEKEEEDHCNCNWRGECGATVNHRNESSTAGRRRKHKPPDRRDR</sequence>
<dbReference type="AlphaFoldDB" id="A0A3P8CM84"/>
<evidence type="ECO:0000313" key="4">
    <source>
        <dbReference type="Proteomes" id="UP000270296"/>
    </source>
</evidence>
<keyword evidence="4" id="KW-1185">Reference proteome</keyword>
<proteinExistence type="predicted"/>
<reference evidence="3 4" key="1">
    <citation type="submission" date="2018-11" db="EMBL/GenBank/DDBJ databases">
        <authorList>
            <consortium name="Pathogen Informatics"/>
        </authorList>
    </citation>
    <scope>NUCLEOTIDE SEQUENCE [LARGE SCALE GENOMIC DNA]</scope>
</reference>
<feature type="region of interest" description="Disordered" evidence="1">
    <location>
        <begin position="212"/>
        <end position="238"/>
    </location>
</feature>
<keyword evidence="2" id="KW-0732">Signal</keyword>
<organism evidence="3 4">
    <name type="scientific">Soboliphyme baturini</name>
    <dbReference type="NCBI Taxonomy" id="241478"/>
    <lineage>
        <taxon>Eukaryota</taxon>
        <taxon>Metazoa</taxon>
        <taxon>Ecdysozoa</taxon>
        <taxon>Nematoda</taxon>
        <taxon>Enoplea</taxon>
        <taxon>Dorylaimia</taxon>
        <taxon>Dioctophymatida</taxon>
        <taxon>Dioctophymatoidea</taxon>
        <taxon>Soboliphymatidae</taxon>
        <taxon>Soboliphyme</taxon>
    </lineage>
</organism>
<feature type="signal peptide" evidence="2">
    <location>
        <begin position="1"/>
        <end position="17"/>
    </location>
</feature>
<protein>
    <submittedName>
        <fullName evidence="3">Uncharacterized protein</fullName>
    </submittedName>
</protein>
<gene>
    <name evidence="3" type="ORF">SBAD_LOCUS8849</name>
</gene>
<evidence type="ECO:0000313" key="3">
    <source>
        <dbReference type="EMBL" id="VDP19665.1"/>
    </source>
</evidence>
<feature type="compositionally biased region" description="Basic residues" evidence="1">
    <location>
        <begin position="225"/>
        <end position="238"/>
    </location>
</feature>
<name>A0A3P8CM84_9BILA</name>
<feature type="chain" id="PRO_5018026203" evidence="2">
    <location>
        <begin position="18"/>
        <end position="238"/>
    </location>
</feature>
<dbReference type="EMBL" id="UZAM01012032">
    <property type="protein sequence ID" value="VDP19665.1"/>
    <property type="molecule type" value="Genomic_DNA"/>
</dbReference>
<evidence type="ECO:0000256" key="1">
    <source>
        <dbReference type="SAM" id="MobiDB-lite"/>
    </source>
</evidence>
<accession>A0A3P8CM84</accession>